<gene>
    <name evidence="1" type="ORF">GSPATT00028271001</name>
</gene>
<dbReference type="Proteomes" id="UP000000600">
    <property type="component" value="Unassembled WGS sequence"/>
</dbReference>
<dbReference type="CDD" id="cd00064">
    <property type="entry name" value="FU"/>
    <property type="match status" value="1"/>
</dbReference>
<accession>A0BFB9</accession>
<name>A0BFB9_PARTE</name>
<dbReference type="InParanoid" id="A0BFB9"/>
<dbReference type="RefSeq" id="XP_001424634.1">
    <property type="nucleotide sequence ID" value="XM_001424597.1"/>
</dbReference>
<dbReference type="GeneID" id="5010418"/>
<dbReference type="KEGG" id="ptm:GSPATT00028271001"/>
<organism evidence="1 2">
    <name type="scientific">Paramecium tetraurelia</name>
    <dbReference type="NCBI Taxonomy" id="5888"/>
    <lineage>
        <taxon>Eukaryota</taxon>
        <taxon>Sar</taxon>
        <taxon>Alveolata</taxon>
        <taxon>Ciliophora</taxon>
        <taxon>Intramacronucleata</taxon>
        <taxon>Oligohymenophorea</taxon>
        <taxon>Peniculida</taxon>
        <taxon>Parameciidae</taxon>
        <taxon>Paramecium</taxon>
    </lineage>
</organism>
<evidence type="ECO:0000313" key="1">
    <source>
        <dbReference type="EMBL" id="CAK57236.1"/>
    </source>
</evidence>
<dbReference type="AlphaFoldDB" id="A0BFB9"/>
<dbReference type="InterPro" id="IPR009030">
    <property type="entry name" value="Growth_fac_rcpt_cys_sf"/>
</dbReference>
<sequence length="166" mass="19055">MQNPLQFNLGGCYSSQHEVKTIQIALQKVTSMSQLKFSIYNKQHLALLKIFLSYYLCHLTCKSCNGDNYNQCTKCFQGAGLVDGICLCPIRTTQSGDPPSNYRFLNFCLLGYSDKELELVKPPQLLWLQLQAYSYAKLIQWNIIYDPENLSNNKNKCFGTFEKLKL</sequence>
<evidence type="ECO:0000313" key="2">
    <source>
        <dbReference type="Proteomes" id="UP000000600"/>
    </source>
</evidence>
<dbReference type="HOGENOM" id="CLU_1605871_0_0_1"/>
<dbReference type="EMBL" id="CT867990">
    <property type="protein sequence ID" value="CAK57236.1"/>
    <property type="molecule type" value="Genomic_DNA"/>
</dbReference>
<dbReference type="InterPro" id="IPR006212">
    <property type="entry name" value="Furin_repeat"/>
</dbReference>
<protein>
    <submittedName>
        <fullName evidence="1">Uncharacterized protein</fullName>
    </submittedName>
</protein>
<proteinExistence type="predicted"/>
<dbReference type="SUPFAM" id="SSF57184">
    <property type="entry name" value="Growth factor receptor domain"/>
    <property type="match status" value="1"/>
</dbReference>
<reference evidence="1 2" key="1">
    <citation type="journal article" date="2006" name="Nature">
        <title>Global trends of whole-genome duplications revealed by the ciliate Paramecium tetraurelia.</title>
        <authorList>
            <consortium name="Genoscope"/>
            <person name="Aury J.-M."/>
            <person name="Jaillon O."/>
            <person name="Duret L."/>
            <person name="Noel B."/>
            <person name="Jubin C."/>
            <person name="Porcel B.M."/>
            <person name="Segurens B."/>
            <person name="Daubin V."/>
            <person name="Anthouard V."/>
            <person name="Aiach N."/>
            <person name="Arnaiz O."/>
            <person name="Billaut A."/>
            <person name="Beisson J."/>
            <person name="Blanc I."/>
            <person name="Bouhouche K."/>
            <person name="Camara F."/>
            <person name="Duharcourt S."/>
            <person name="Guigo R."/>
            <person name="Gogendeau D."/>
            <person name="Katinka M."/>
            <person name="Keller A.-M."/>
            <person name="Kissmehl R."/>
            <person name="Klotz C."/>
            <person name="Koll F."/>
            <person name="Le Moue A."/>
            <person name="Lepere C."/>
            <person name="Malinsky S."/>
            <person name="Nowacki M."/>
            <person name="Nowak J.K."/>
            <person name="Plattner H."/>
            <person name="Poulain J."/>
            <person name="Ruiz F."/>
            <person name="Serrano V."/>
            <person name="Zagulski M."/>
            <person name="Dessen P."/>
            <person name="Betermier M."/>
            <person name="Weissenbach J."/>
            <person name="Scarpelli C."/>
            <person name="Schachter V."/>
            <person name="Sperling L."/>
            <person name="Meyer E."/>
            <person name="Cohen J."/>
            <person name="Wincker P."/>
        </authorList>
    </citation>
    <scope>NUCLEOTIDE SEQUENCE [LARGE SCALE GENOMIC DNA]</scope>
    <source>
        <strain evidence="1 2">Stock d4-2</strain>
    </source>
</reference>
<keyword evidence="2" id="KW-1185">Reference proteome</keyword>